<protein>
    <submittedName>
        <fullName evidence="1">Uncharacterized protein</fullName>
    </submittedName>
</protein>
<sequence length="251" mass="27738">MNKITLGGTSFSVKFNNSSSSLLRSNSKRATADIANAMRKSRLERNQLCERQLSCAQLMDRFAGSSVTFSVPDPDGHRIRSGAVSPNVIYTVALCHRKIGVALACNVGFSHQSLSFQMVGSHGYDFRCSRSLYEEFKYLRATVLQLREDSRTKCFNPLANVPCGSERGTLVANVPCRSGPGTMSIPEAVFIKELKQIIDEDVNNENVVRLVLVTESFPLLASPELILEWQKRLLVVLTGQVALDVGLLYMC</sequence>
<dbReference type="AlphaFoldDB" id="A0AAD3SVC4"/>
<evidence type="ECO:0000313" key="2">
    <source>
        <dbReference type="Proteomes" id="UP001279734"/>
    </source>
</evidence>
<keyword evidence="2" id="KW-1185">Reference proteome</keyword>
<name>A0AAD3SVC4_NEPGR</name>
<organism evidence="1 2">
    <name type="scientific">Nepenthes gracilis</name>
    <name type="common">Slender pitcher plant</name>
    <dbReference type="NCBI Taxonomy" id="150966"/>
    <lineage>
        <taxon>Eukaryota</taxon>
        <taxon>Viridiplantae</taxon>
        <taxon>Streptophyta</taxon>
        <taxon>Embryophyta</taxon>
        <taxon>Tracheophyta</taxon>
        <taxon>Spermatophyta</taxon>
        <taxon>Magnoliopsida</taxon>
        <taxon>eudicotyledons</taxon>
        <taxon>Gunneridae</taxon>
        <taxon>Pentapetalae</taxon>
        <taxon>Caryophyllales</taxon>
        <taxon>Nepenthaceae</taxon>
        <taxon>Nepenthes</taxon>
    </lineage>
</organism>
<evidence type="ECO:0000313" key="1">
    <source>
        <dbReference type="EMBL" id="GMH17314.1"/>
    </source>
</evidence>
<comment type="caution">
    <text evidence="1">The sequence shown here is derived from an EMBL/GenBank/DDBJ whole genome shotgun (WGS) entry which is preliminary data.</text>
</comment>
<gene>
    <name evidence="1" type="ORF">Nepgr_019155</name>
</gene>
<reference evidence="1" key="1">
    <citation type="submission" date="2023-05" db="EMBL/GenBank/DDBJ databases">
        <title>Nepenthes gracilis genome sequencing.</title>
        <authorList>
            <person name="Fukushima K."/>
        </authorList>
    </citation>
    <scope>NUCLEOTIDE SEQUENCE</scope>
    <source>
        <strain evidence="1">SING2019-196</strain>
    </source>
</reference>
<proteinExistence type="predicted"/>
<dbReference type="Proteomes" id="UP001279734">
    <property type="component" value="Unassembled WGS sequence"/>
</dbReference>
<accession>A0AAD3SVC4</accession>
<dbReference type="EMBL" id="BSYO01000017">
    <property type="protein sequence ID" value="GMH17314.1"/>
    <property type="molecule type" value="Genomic_DNA"/>
</dbReference>